<accession>A0A162UXF0</accession>
<protein>
    <submittedName>
        <fullName evidence="2">Uncharacterized protein</fullName>
    </submittedName>
</protein>
<dbReference type="OrthoDB" id="196858at2759"/>
<feature type="region of interest" description="Disordered" evidence="1">
    <location>
        <begin position="54"/>
        <end position="91"/>
    </location>
</feature>
<name>A0A162UXF0_PHYB8</name>
<dbReference type="GeneID" id="28994551"/>
<evidence type="ECO:0000313" key="3">
    <source>
        <dbReference type="Proteomes" id="UP000077315"/>
    </source>
</evidence>
<keyword evidence="3" id="KW-1185">Reference proteome</keyword>
<dbReference type="VEuPathDB" id="FungiDB:PHYBLDRAFT_157590"/>
<dbReference type="RefSeq" id="XP_018296633.1">
    <property type="nucleotide sequence ID" value="XM_018433645.1"/>
</dbReference>
<gene>
    <name evidence="2" type="ORF">PHYBLDRAFT_157590</name>
</gene>
<reference evidence="3" key="1">
    <citation type="submission" date="2015-06" db="EMBL/GenBank/DDBJ databases">
        <title>Expansion of signal transduction pathways in fungi by whole-genome duplication.</title>
        <authorList>
            <consortium name="DOE Joint Genome Institute"/>
            <person name="Corrochano L.M."/>
            <person name="Kuo A."/>
            <person name="Marcet-Houben M."/>
            <person name="Polaino S."/>
            <person name="Salamov A."/>
            <person name="Villalobos J.M."/>
            <person name="Alvarez M.I."/>
            <person name="Avalos J."/>
            <person name="Benito E.P."/>
            <person name="Benoit I."/>
            <person name="Burger G."/>
            <person name="Camino L.P."/>
            <person name="Canovas D."/>
            <person name="Cerda-Olmedo E."/>
            <person name="Cheng J.-F."/>
            <person name="Dominguez A."/>
            <person name="Elias M."/>
            <person name="Eslava A.P."/>
            <person name="Glaser F."/>
            <person name="Grimwood J."/>
            <person name="Gutierrez G."/>
            <person name="Heitman J."/>
            <person name="Henrissat B."/>
            <person name="Iturriaga E.A."/>
            <person name="Lang B.F."/>
            <person name="Lavin J.L."/>
            <person name="Lee S."/>
            <person name="Li W."/>
            <person name="Lindquist E."/>
            <person name="Lopez-Garcia S."/>
            <person name="Luque E.M."/>
            <person name="Marcos A.T."/>
            <person name="Martin J."/>
            <person name="McCluskey K."/>
            <person name="Medina H.R."/>
            <person name="Miralles-Duran A."/>
            <person name="Miyazaki A."/>
            <person name="Munoz-Torres E."/>
            <person name="Oguiza J.A."/>
            <person name="Ohm R."/>
            <person name="Olmedo M."/>
            <person name="Orejas M."/>
            <person name="Ortiz-Castellanos L."/>
            <person name="Pisabarro A.G."/>
            <person name="Rodriguez-Romero J."/>
            <person name="Ruiz-Herrera J."/>
            <person name="Ruiz-Vazquez R."/>
            <person name="Sanz C."/>
            <person name="Schackwitz W."/>
            <person name="Schmutz J."/>
            <person name="Shahriari M."/>
            <person name="Shelest E."/>
            <person name="Silva-Franco F."/>
            <person name="Soanes D."/>
            <person name="Syed K."/>
            <person name="Tagua V.G."/>
            <person name="Talbot N.J."/>
            <person name="Thon M."/>
            <person name="De vries R.P."/>
            <person name="Wiebenga A."/>
            <person name="Yadav J.S."/>
            <person name="Braun E.L."/>
            <person name="Baker S."/>
            <person name="Garre V."/>
            <person name="Horwitz B."/>
            <person name="Torres-Martinez S."/>
            <person name="Idnurm A."/>
            <person name="Herrera-Estrella A."/>
            <person name="Gabaldon T."/>
            <person name="Grigoriev I.V."/>
        </authorList>
    </citation>
    <scope>NUCLEOTIDE SEQUENCE [LARGE SCALE GENOMIC DNA]</scope>
    <source>
        <strain evidence="3">NRRL 1555(-)</strain>
    </source>
</reference>
<proteinExistence type="predicted"/>
<feature type="compositionally biased region" description="Low complexity" evidence="1">
    <location>
        <begin position="54"/>
        <end position="70"/>
    </location>
</feature>
<dbReference type="Proteomes" id="UP000077315">
    <property type="component" value="Unassembled WGS sequence"/>
</dbReference>
<organism evidence="2 3">
    <name type="scientific">Phycomyces blakesleeanus (strain ATCC 8743b / DSM 1359 / FGSC 10004 / NBRC 33097 / NRRL 1555)</name>
    <dbReference type="NCBI Taxonomy" id="763407"/>
    <lineage>
        <taxon>Eukaryota</taxon>
        <taxon>Fungi</taxon>
        <taxon>Fungi incertae sedis</taxon>
        <taxon>Mucoromycota</taxon>
        <taxon>Mucoromycotina</taxon>
        <taxon>Mucoromycetes</taxon>
        <taxon>Mucorales</taxon>
        <taxon>Phycomycetaceae</taxon>
        <taxon>Phycomyces</taxon>
    </lineage>
</organism>
<dbReference type="InParanoid" id="A0A162UXF0"/>
<dbReference type="AlphaFoldDB" id="A0A162UXF0"/>
<evidence type="ECO:0000313" key="2">
    <source>
        <dbReference type="EMBL" id="OAD78593.1"/>
    </source>
</evidence>
<dbReference type="EMBL" id="KV440973">
    <property type="protein sequence ID" value="OAD78593.1"/>
    <property type="molecule type" value="Genomic_DNA"/>
</dbReference>
<sequence>MKIELRPDAMGICVYTEGDVLEGHTIEIILMPSQDVPKGESRYSCNGQCIRTINTNTNTNTNINPNTNTKAKSKSKSKSNNNTLSRPPLTLEIPPLPFPRKARKSLVQPPVELLPVPPWNTPSEKPLAVEQSKLEEPVRRNSYVIILGDDLSFTGPQLSVIVLLMAVCYYMGKFSCRC</sequence>
<evidence type="ECO:0000256" key="1">
    <source>
        <dbReference type="SAM" id="MobiDB-lite"/>
    </source>
</evidence>